<dbReference type="EC" id="3.6.1.7" evidence="2 5"/>
<feature type="domain" description="Acylphosphatase-like" evidence="8">
    <location>
        <begin position="3"/>
        <end position="93"/>
    </location>
</feature>
<dbReference type="GO" id="GO:0003998">
    <property type="term" value="F:acylphosphatase activity"/>
    <property type="evidence" value="ECO:0007669"/>
    <property type="project" value="UniProtKB-EC"/>
</dbReference>
<keyword evidence="3 5" id="KW-0378">Hydrolase</keyword>
<dbReference type="OrthoDB" id="7961613at2759"/>
<protein>
    <recommendedName>
        <fullName evidence="2 5">Acylphosphatase</fullName>
        <ecNumber evidence="2 5">3.6.1.7</ecNumber>
    </recommendedName>
</protein>
<feature type="active site" evidence="5">
    <location>
        <position position="36"/>
    </location>
</feature>
<dbReference type="SUPFAM" id="SSF54975">
    <property type="entry name" value="Acylphosphatase/BLUF domain-like"/>
    <property type="match status" value="1"/>
</dbReference>
<evidence type="ECO:0000256" key="1">
    <source>
        <dbReference type="ARBA" id="ARBA00005614"/>
    </source>
</evidence>
<dbReference type="InterPro" id="IPR020456">
    <property type="entry name" value="Acylphosphatase"/>
</dbReference>
<evidence type="ECO:0000256" key="3">
    <source>
        <dbReference type="ARBA" id="ARBA00022801"/>
    </source>
</evidence>
<dbReference type="EMBL" id="WVUK01000062">
    <property type="protein sequence ID" value="KAF7490739.1"/>
    <property type="molecule type" value="Genomic_DNA"/>
</dbReference>
<comment type="similarity">
    <text evidence="1 7">Belongs to the acylphosphatase family.</text>
</comment>
<evidence type="ECO:0000259" key="8">
    <source>
        <dbReference type="PROSITE" id="PS51160"/>
    </source>
</evidence>
<accession>A0A834VCZ1</accession>
<dbReference type="FunFam" id="3.30.70.100:FF:000011">
    <property type="entry name" value="Acylphosphatase"/>
    <property type="match status" value="1"/>
</dbReference>
<dbReference type="PANTHER" id="PTHR10029:SF3">
    <property type="entry name" value="ACYLPHOSPHATASE-RELATED"/>
    <property type="match status" value="1"/>
</dbReference>
<dbReference type="AlphaFoldDB" id="A0A834VCZ1"/>
<evidence type="ECO:0000256" key="4">
    <source>
        <dbReference type="ARBA" id="ARBA00047645"/>
    </source>
</evidence>
<dbReference type="PROSITE" id="PS51160">
    <property type="entry name" value="ACYLPHOSPHATASE_3"/>
    <property type="match status" value="1"/>
</dbReference>
<dbReference type="EnsemblMetazoa" id="SSS_6101s_mrna">
    <property type="protein sequence ID" value="KAF7490739.1"/>
    <property type="gene ID" value="SSS_6101"/>
</dbReference>
<evidence type="ECO:0000313" key="10">
    <source>
        <dbReference type="EnsemblMetazoa" id="KAF7490739.1"/>
    </source>
</evidence>
<dbReference type="Pfam" id="PF00708">
    <property type="entry name" value="Acylphosphatase"/>
    <property type="match status" value="1"/>
</dbReference>
<dbReference type="PROSITE" id="PS00150">
    <property type="entry name" value="ACYLPHOSPHATASE_1"/>
    <property type="match status" value="1"/>
</dbReference>
<evidence type="ECO:0000256" key="2">
    <source>
        <dbReference type="ARBA" id="ARBA00012150"/>
    </source>
</evidence>
<reference evidence="9" key="2">
    <citation type="submission" date="2020-01" db="EMBL/GenBank/DDBJ databases">
        <authorList>
            <person name="Korhonen P.K.K."/>
            <person name="Guangxu M.G."/>
            <person name="Wang T.W."/>
            <person name="Stroehlein A.J.S."/>
            <person name="Young N.D."/>
            <person name="Ang C.-S.A."/>
            <person name="Fernando D.W.F."/>
            <person name="Lu H.L."/>
            <person name="Taylor S.T."/>
            <person name="Ehtesham M.E.M."/>
            <person name="Najaraj S.H.N."/>
            <person name="Harsha G.H.G."/>
            <person name="Madugundu A.M."/>
            <person name="Renuse S.R."/>
            <person name="Holt D.H."/>
            <person name="Pandey A.P."/>
            <person name="Papenfuss A.P."/>
            <person name="Gasser R.B.G."/>
            <person name="Fischer K.F."/>
        </authorList>
    </citation>
    <scope>NUCLEOTIDE SEQUENCE</scope>
    <source>
        <strain evidence="9">SSS_KF_BRIS2020</strain>
    </source>
</reference>
<reference evidence="11" key="1">
    <citation type="journal article" date="2020" name="PLoS Negl. Trop. Dis.">
        <title>High-quality nuclear genome for Sarcoptes scabiei-A critical resource for a neglected parasite.</title>
        <authorList>
            <person name="Korhonen P.K."/>
            <person name="Gasser R.B."/>
            <person name="Ma G."/>
            <person name="Wang T."/>
            <person name="Stroehlein A.J."/>
            <person name="Young N.D."/>
            <person name="Ang C.S."/>
            <person name="Fernando D.D."/>
            <person name="Lu H.C."/>
            <person name="Taylor S."/>
            <person name="Reynolds S.L."/>
            <person name="Mofiz E."/>
            <person name="Najaraj S.H."/>
            <person name="Gowda H."/>
            <person name="Madugundu A."/>
            <person name="Renuse S."/>
            <person name="Holt D."/>
            <person name="Pandey A."/>
            <person name="Papenfuss A.T."/>
            <person name="Fischer K."/>
        </authorList>
    </citation>
    <scope>NUCLEOTIDE SEQUENCE [LARGE SCALE GENOMIC DNA]</scope>
</reference>
<comment type="catalytic activity">
    <reaction evidence="4 5 6">
        <text>an acyl phosphate + H2O = a carboxylate + phosphate + H(+)</text>
        <dbReference type="Rhea" id="RHEA:14965"/>
        <dbReference type="ChEBI" id="CHEBI:15377"/>
        <dbReference type="ChEBI" id="CHEBI:15378"/>
        <dbReference type="ChEBI" id="CHEBI:29067"/>
        <dbReference type="ChEBI" id="CHEBI:43474"/>
        <dbReference type="ChEBI" id="CHEBI:59918"/>
        <dbReference type="EC" id="3.6.1.7"/>
    </reaction>
</comment>
<keyword evidence="11" id="KW-1185">Reference proteome</keyword>
<dbReference type="PRINTS" id="PR00112">
    <property type="entry name" value="ACYLPHPHTASE"/>
</dbReference>
<evidence type="ECO:0000313" key="11">
    <source>
        <dbReference type="Proteomes" id="UP000070412"/>
    </source>
</evidence>
<dbReference type="Proteomes" id="UP000070412">
    <property type="component" value="Unassembled WGS sequence"/>
</dbReference>
<dbReference type="Gene3D" id="3.30.70.100">
    <property type="match status" value="1"/>
</dbReference>
<dbReference type="InterPro" id="IPR017968">
    <property type="entry name" value="Acylphosphatase_CS"/>
</dbReference>
<evidence type="ECO:0000256" key="7">
    <source>
        <dbReference type="RuleBase" id="RU004168"/>
    </source>
</evidence>
<gene>
    <name evidence="9" type="ORF">SSS_6101</name>
</gene>
<evidence type="ECO:0000256" key="5">
    <source>
        <dbReference type="PROSITE-ProRule" id="PRU00520"/>
    </source>
</evidence>
<dbReference type="InterPro" id="IPR001792">
    <property type="entry name" value="Acylphosphatase-like_dom"/>
</dbReference>
<dbReference type="InterPro" id="IPR036046">
    <property type="entry name" value="Acylphosphatase-like_dom_sf"/>
</dbReference>
<dbReference type="PROSITE" id="PS00151">
    <property type="entry name" value="ACYLPHOSPHATASE_2"/>
    <property type="match status" value="1"/>
</dbReference>
<reference evidence="10" key="3">
    <citation type="submission" date="2022-06" db="UniProtKB">
        <authorList>
            <consortium name="EnsemblMetazoa"/>
        </authorList>
    </citation>
    <scope>IDENTIFICATION</scope>
</reference>
<organism evidence="9">
    <name type="scientific">Sarcoptes scabiei</name>
    <name type="common">Itch mite</name>
    <name type="synonym">Acarus scabiei</name>
    <dbReference type="NCBI Taxonomy" id="52283"/>
    <lineage>
        <taxon>Eukaryota</taxon>
        <taxon>Metazoa</taxon>
        <taxon>Ecdysozoa</taxon>
        <taxon>Arthropoda</taxon>
        <taxon>Chelicerata</taxon>
        <taxon>Arachnida</taxon>
        <taxon>Acari</taxon>
        <taxon>Acariformes</taxon>
        <taxon>Sarcoptiformes</taxon>
        <taxon>Astigmata</taxon>
        <taxon>Psoroptidia</taxon>
        <taxon>Sarcoptoidea</taxon>
        <taxon>Sarcoptidae</taxon>
        <taxon>Sarcoptinae</taxon>
        <taxon>Sarcoptes</taxon>
    </lineage>
</organism>
<sequence length="93" mass="10607">MISVNFKVFGKVQGVFFRKYTQAKARELGLFGYVKNEFDGTVVGIMQGIESSVREMKVWLETKGSPQSSIQKVEFTNEKIISKPDYDSFTINK</sequence>
<dbReference type="PANTHER" id="PTHR10029">
    <property type="entry name" value="ACYLPHOSPHATASE"/>
    <property type="match status" value="1"/>
</dbReference>
<evidence type="ECO:0000313" key="9">
    <source>
        <dbReference type="EMBL" id="KAF7490739.1"/>
    </source>
</evidence>
<name>A0A834VCZ1_SARSC</name>
<feature type="active site" evidence="5">
    <location>
        <position position="18"/>
    </location>
</feature>
<proteinExistence type="inferred from homology"/>
<evidence type="ECO:0000256" key="6">
    <source>
        <dbReference type="RuleBase" id="RU000553"/>
    </source>
</evidence>